<keyword evidence="8" id="KW-0675">Receptor</keyword>
<dbReference type="EMBL" id="JACTAM010000003">
    <property type="protein sequence ID" value="KAI2666790.1"/>
    <property type="molecule type" value="Genomic_DNA"/>
</dbReference>
<dbReference type="InterPro" id="IPR003599">
    <property type="entry name" value="Ig_sub"/>
</dbReference>
<keyword evidence="9" id="KW-0325">Glycoprotein</keyword>
<comment type="caution">
    <text evidence="13">The sequence shown here is derived from an EMBL/GenBank/DDBJ whole genome shotgun (WGS) entry which is preliminary data.</text>
</comment>
<evidence type="ECO:0000256" key="11">
    <source>
        <dbReference type="SAM" id="SignalP"/>
    </source>
</evidence>
<dbReference type="InterPro" id="IPR051713">
    <property type="entry name" value="T-cell_Activation_Regulation"/>
</dbReference>
<evidence type="ECO:0000256" key="3">
    <source>
        <dbReference type="ARBA" id="ARBA00022692"/>
    </source>
</evidence>
<keyword evidence="6" id="KW-0472">Membrane</keyword>
<dbReference type="PANTHER" id="PTHR25466">
    <property type="entry name" value="T-LYMPHOCYTE ACTIVATION ANTIGEN"/>
    <property type="match status" value="1"/>
</dbReference>
<gene>
    <name evidence="13" type="ORF">H4Q32_026490</name>
</gene>
<keyword evidence="4 11" id="KW-0732">Signal</keyword>
<keyword evidence="14" id="KW-1185">Reference proteome</keyword>
<evidence type="ECO:0000313" key="13">
    <source>
        <dbReference type="EMBL" id="KAI2666790.1"/>
    </source>
</evidence>
<evidence type="ECO:0000256" key="9">
    <source>
        <dbReference type="ARBA" id="ARBA00023180"/>
    </source>
</evidence>
<dbReference type="InterPro" id="IPR036179">
    <property type="entry name" value="Ig-like_dom_sf"/>
</dbReference>
<comment type="subcellular location">
    <subcellularLocation>
        <location evidence="1">Cell membrane</location>
        <topology evidence="1">Single-pass type I membrane protein</topology>
    </subcellularLocation>
</comment>
<dbReference type="PROSITE" id="PS50835">
    <property type="entry name" value="IG_LIKE"/>
    <property type="match status" value="1"/>
</dbReference>
<protein>
    <submittedName>
        <fullName evidence="13">Myelin-oligodendrocyte glycoprotein</fullName>
    </submittedName>
</protein>
<feature type="chain" id="PRO_5046972934" evidence="11">
    <location>
        <begin position="19"/>
        <end position="137"/>
    </location>
</feature>
<evidence type="ECO:0000256" key="2">
    <source>
        <dbReference type="ARBA" id="ARBA00022475"/>
    </source>
</evidence>
<dbReference type="Proteomes" id="UP000830375">
    <property type="component" value="Unassembled WGS sequence"/>
</dbReference>
<evidence type="ECO:0000256" key="10">
    <source>
        <dbReference type="ARBA" id="ARBA00023319"/>
    </source>
</evidence>
<dbReference type="Gene3D" id="2.60.40.10">
    <property type="entry name" value="Immunoglobulins"/>
    <property type="match status" value="1"/>
</dbReference>
<proteinExistence type="predicted"/>
<dbReference type="SMART" id="SM00406">
    <property type="entry name" value="IGv"/>
    <property type="match status" value="1"/>
</dbReference>
<keyword evidence="3" id="KW-0812">Transmembrane</keyword>
<organism evidence="13 14">
    <name type="scientific">Labeo rohita</name>
    <name type="common">Indian major carp</name>
    <name type="synonym">Cyprinus rohita</name>
    <dbReference type="NCBI Taxonomy" id="84645"/>
    <lineage>
        <taxon>Eukaryota</taxon>
        <taxon>Metazoa</taxon>
        <taxon>Chordata</taxon>
        <taxon>Craniata</taxon>
        <taxon>Vertebrata</taxon>
        <taxon>Euteleostomi</taxon>
        <taxon>Actinopterygii</taxon>
        <taxon>Neopterygii</taxon>
        <taxon>Teleostei</taxon>
        <taxon>Ostariophysi</taxon>
        <taxon>Cypriniformes</taxon>
        <taxon>Cyprinidae</taxon>
        <taxon>Labeoninae</taxon>
        <taxon>Labeonini</taxon>
        <taxon>Labeo</taxon>
    </lineage>
</organism>
<evidence type="ECO:0000256" key="6">
    <source>
        <dbReference type="ARBA" id="ARBA00023136"/>
    </source>
</evidence>
<name>A0ABQ8MVC3_LABRO</name>
<keyword evidence="5" id="KW-1133">Transmembrane helix</keyword>
<keyword evidence="2" id="KW-1003">Cell membrane</keyword>
<evidence type="ECO:0000256" key="4">
    <source>
        <dbReference type="ARBA" id="ARBA00022729"/>
    </source>
</evidence>
<dbReference type="InterPro" id="IPR007110">
    <property type="entry name" value="Ig-like_dom"/>
</dbReference>
<feature type="domain" description="Ig-like" evidence="12">
    <location>
        <begin position="33"/>
        <end position="130"/>
    </location>
</feature>
<keyword evidence="10" id="KW-0393">Immunoglobulin domain</keyword>
<accession>A0ABQ8MVC3</accession>
<reference evidence="13 14" key="1">
    <citation type="submission" date="2022-01" db="EMBL/GenBank/DDBJ databases">
        <title>A high-quality chromosome-level genome assembly of rohu carp, Labeo rohita.</title>
        <authorList>
            <person name="Arick M.A. II"/>
            <person name="Hsu C.-Y."/>
            <person name="Magbanua Z."/>
            <person name="Pechanova O."/>
            <person name="Grover C."/>
            <person name="Miller E."/>
            <person name="Thrash A."/>
            <person name="Ezzel L."/>
            <person name="Alam S."/>
            <person name="Benzie J."/>
            <person name="Hamilton M."/>
            <person name="Karsi A."/>
            <person name="Lawrence M.L."/>
            <person name="Peterson D.G."/>
        </authorList>
    </citation>
    <scope>NUCLEOTIDE SEQUENCE [LARGE SCALE GENOMIC DNA]</scope>
    <source>
        <strain evidence="14">BAU-BD-2019</strain>
        <tissue evidence="13">Blood</tissue>
    </source>
</reference>
<evidence type="ECO:0000256" key="5">
    <source>
        <dbReference type="ARBA" id="ARBA00022989"/>
    </source>
</evidence>
<evidence type="ECO:0000256" key="7">
    <source>
        <dbReference type="ARBA" id="ARBA00023157"/>
    </source>
</evidence>
<evidence type="ECO:0000256" key="8">
    <source>
        <dbReference type="ARBA" id="ARBA00023170"/>
    </source>
</evidence>
<evidence type="ECO:0000256" key="1">
    <source>
        <dbReference type="ARBA" id="ARBA00004251"/>
    </source>
</evidence>
<feature type="signal peptide" evidence="11">
    <location>
        <begin position="1"/>
        <end position="18"/>
    </location>
</feature>
<dbReference type="SUPFAM" id="SSF48726">
    <property type="entry name" value="Immunoglobulin"/>
    <property type="match status" value="1"/>
</dbReference>
<dbReference type="SMART" id="SM00409">
    <property type="entry name" value="IG"/>
    <property type="match status" value="1"/>
</dbReference>
<evidence type="ECO:0000259" key="12">
    <source>
        <dbReference type="PROSITE" id="PS50835"/>
    </source>
</evidence>
<sequence>MHRTNCVLMSVLLMITDGLIVKGPSGPLVAPLGSSVVLPCSVDQLLSVKGLEVEWRRNDSDTLVHLFQDGESRTEAQQQDYQDRAHFFTEEIQRGNFSLHLDDLRSEDEGRYTCTVYIQEESGETVVEIKVDGVGEY</sequence>
<evidence type="ECO:0000313" key="14">
    <source>
        <dbReference type="Proteomes" id="UP000830375"/>
    </source>
</evidence>
<dbReference type="InterPro" id="IPR013783">
    <property type="entry name" value="Ig-like_fold"/>
</dbReference>
<dbReference type="InterPro" id="IPR013106">
    <property type="entry name" value="Ig_V-set"/>
</dbReference>
<dbReference type="Pfam" id="PF07686">
    <property type="entry name" value="V-set"/>
    <property type="match status" value="1"/>
</dbReference>
<dbReference type="PANTHER" id="PTHR25466:SF14">
    <property type="entry name" value="BUTYROPHILIN SUBFAMILY 2 MEMBER A2-LIKE-RELATED"/>
    <property type="match status" value="1"/>
</dbReference>
<keyword evidence="7" id="KW-1015">Disulfide bond</keyword>